<dbReference type="PANTHER" id="PTHR10887">
    <property type="entry name" value="DNA2/NAM7 HELICASE FAMILY"/>
    <property type="match status" value="1"/>
</dbReference>
<protein>
    <submittedName>
        <fullName evidence="6">AAA domain-containing protein</fullName>
    </submittedName>
</protein>
<dbReference type="Pfam" id="PF13087">
    <property type="entry name" value="AAA_12"/>
    <property type="match status" value="1"/>
</dbReference>
<evidence type="ECO:0000256" key="1">
    <source>
        <dbReference type="SAM" id="Coils"/>
    </source>
</evidence>
<dbReference type="Pfam" id="PF13086">
    <property type="entry name" value="AAA_11"/>
    <property type="match status" value="1"/>
</dbReference>
<dbReference type="CDD" id="cd18808">
    <property type="entry name" value="SF1_C_Upf1"/>
    <property type="match status" value="1"/>
</dbReference>
<feature type="domain" description="Transcription elongation factor GreA/GreB C-terminal" evidence="2">
    <location>
        <begin position="1732"/>
        <end position="1799"/>
    </location>
</feature>
<feature type="domain" description="DNA2/NAM7 helicase-like C-terminal" evidence="4">
    <location>
        <begin position="1332"/>
        <end position="1526"/>
    </location>
</feature>
<dbReference type="InterPro" id="IPR041677">
    <property type="entry name" value="DNA2/NAM7_AAA_11"/>
</dbReference>
<dbReference type="EMBL" id="SNYR01000006">
    <property type="protein sequence ID" value="TDQ60204.1"/>
    <property type="molecule type" value="Genomic_DNA"/>
</dbReference>
<dbReference type="InterPro" id="IPR027417">
    <property type="entry name" value="P-loop_NTPase"/>
</dbReference>
<dbReference type="InterPro" id="IPR041679">
    <property type="entry name" value="DNA2/NAM7-like_C"/>
</dbReference>
<proteinExistence type="predicted"/>
<dbReference type="InterPro" id="IPR018151">
    <property type="entry name" value="TF_GreA/GreB_CS"/>
</dbReference>
<dbReference type="SUPFAM" id="SSF52980">
    <property type="entry name" value="Restriction endonuclease-like"/>
    <property type="match status" value="1"/>
</dbReference>
<dbReference type="PROSITE" id="PS00830">
    <property type="entry name" value="GREAB_2"/>
    <property type="match status" value="1"/>
</dbReference>
<keyword evidence="1" id="KW-0175">Coiled coil</keyword>
<dbReference type="OrthoDB" id="9757917at2"/>
<dbReference type="RefSeq" id="WP_133574017.1">
    <property type="nucleotide sequence ID" value="NZ_SNYR01000006.1"/>
</dbReference>
<dbReference type="GO" id="GO:0004386">
    <property type="term" value="F:helicase activity"/>
    <property type="evidence" value="ECO:0007669"/>
    <property type="project" value="InterPro"/>
</dbReference>
<dbReference type="Gene3D" id="3.10.50.30">
    <property type="entry name" value="Transcription elongation factor, GreA/GreB, C-terminal domain"/>
    <property type="match status" value="1"/>
</dbReference>
<dbReference type="SUPFAM" id="SSF52540">
    <property type="entry name" value="P-loop containing nucleoside triphosphate hydrolases"/>
    <property type="match status" value="1"/>
</dbReference>
<reference evidence="6 7" key="1">
    <citation type="submission" date="2019-03" db="EMBL/GenBank/DDBJ databases">
        <title>Genomic Encyclopedia of Type Strains, Phase III (KMG-III): the genomes of soil and plant-associated and newly described type strains.</title>
        <authorList>
            <person name="Whitman W."/>
        </authorList>
    </citation>
    <scope>NUCLEOTIDE SEQUENCE [LARGE SCALE GENOMIC DNA]</scope>
    <source>
        <strain evidence="6 7">CGMCC 1.7002</strain>
    </source>
</reference>
<dbReference type="InterPro" id="IPR036953">
    <property type="entry name" value="GreA/GreB_C_sf"/>
</dbReference>
<dbReference type="GO" id="GO:0003677">
    <property type="term" value="F:DNA binding"/>
    <property type="evidence" value="ECO:0007669"/>
    <property type="project" value="InterPro"/>
</dbReference>
<dbReference type="InterPro" id="IPR001437">
    <property type="entry name" value="Tscrpt_elong_fac_GreA/B_C"/>
</dbReference>
<dbReference type="Pfam" id="PF13195">
    <property type="entry name" value="DUF4011"/>
    <property type="match status" value="1"/>
</dbReference>
<feature type="domain" description="DNA2/NAM7 helicase helicase" evidence="3">
    <location>
        <begin position="1267"/>
        <end position="1309"/>
    </location>
</feature>
<evidence type="ECO:0000259" key="2">
    <source>
        <dbReference type="Pfam" id="PF01272"/>
    </source>
</evidence>
<dbReference type="Pfam" id="PF01272">
    <property type="entry name" value="GreA_GreB"/>
    <property type="match status" value="1"/>
</dbReference>
<sequence length="1808" mass="205190">MNDSHGDIAELVNSRIAGLRPRLLDLTRRNPLISTSLSPKSKSYIRVVDELPDVLLYNLANGSDMRLIALPDIDQYPKDEESQEFQDALRDAQLLDDVYKQQIDEIDLNSDNHLKQSLEAERALRDRVRASLGMPKRQENYNFDIKAHAVNNGISPSYDLPLRGQQENESHFDDDIQTLQLPAALGKKLRGLEANCRTWEQETGINVLHCAFGFVEWSETDASQTSMAPLVLLPANLNKKKTANGYDYKVTGTGASPDINGVFSEKLKNDFGIELPQFQGGSIEEYFNTVEEITPRNIKWRVRRQVVIGVFPSARMSMYFDLDPERCNFNDNEAISKIFGGSTSSVGPFFADDYNVDEPQVENKVPYLVKDADASQFSALVDIANHQHLAIEGPPGTGKSQTIVNAIAGALATGKRILFVSEKMAALEVVKNRLEEVGLGEFVFPLQAGRSNKKEVINSIRERLSASRARTEIDFQKNVQKFRHARDEISKYISVASQEFAGSGKSVHEIICCAIEAKELLDNYSRELKASPFASEYQFSDDNISDLEKLATRARDCYKKVSECATIWAGVRTYSLSTFEIDELFVKLDNLASNAKECIEVESCLAEIDSRLLNYTSIELNNLLTFLENPELRRSLTSELKRLCLEPDGLSRIEKIRKTLARLVSLDEKLQVFFERYPPYDTMIFSDLESLLEDNELTNISKKAFAERGEDLKNQKAQFQTIAAALNGADKIAPQLKSWDFLDISAISALCQNLGRDGLLLRRHELQNPLAIKVLREKCNEGVYLREQERRLNEKFVNLHRRTTETVEECLVALRRKPLLDIIDRKYSKAKKTYLAMSRSVKFVWDEAISELEEAVEWLDKYDEFCNDAQNIQLFGLNFKKLETDFEIHLKFAEFYDVAQSLFSSIDKKDLLNFLWETPTEVLMNVPILEIDCPGASLDTVFQDIKELEKAESNLEAHSTTIDQASLYFRNPGDIDKASLRVLATSFSERGELLRQLSSLLGTVSKQIEEGDAEGEFERFECFKSIFSKINGILSDEDLSKKLISLCEDKFTRKHIKEFVSLSASREMIQKELGGVLSFTGQPFWLESDSVTLAQNIETAIEDIGGFEKAANFAKAFDELSDLGFEFVTELYLGKLGNLEGFPEYLIARAKWEAAREVFAQHSETLQKYDGASLDDLREQVAQLDENLINASRNQIKNELLEATSPPQGNGVGRKSTWTEMSLIYNEVGKTRHIPVRDLVHRAGNALRSIKPCWMMSPLAVAQYLERTPNLFDLCIIDEASQMPPEDALGAMFRSKQVVVVGDTNQLPPSNFFKKMLDEEDVDYDEIVDEESILELANNAFRPQRRLRWHYRSRHADLIRFSNRHLYNDDLVVFPTANENDPNMGLRHVEVEGTYKAGTNPTEARAVVEAVVDFMKAFPHKSLGVVALNVRQRDLIYELFDVERMKSNEIQAYEEYWQDHNEGIERFFIKNLENVQGDERDTIFISTVYGPEKIGERVMQRFGPLNGQSGRRRLNVLLSRAKHQITTFTSLNSKDILATEAGNSGVYLLKKWLEFSKTKQLDSGSIYGREPDSEFEEFVIKQIRALGFDAVPQVGVKGYSIDIGVRHHKWPHGFIMAVECDGASFHSSRSARDRDRLRQSVLEGLGWKFYRIWSTDWFQNANKQTQLLRNALEERLEELLSNRNNERDDAEINLTPLNFEPEDDAVDVEDDQITLDFSPKATSLLKDESRQDSNRIQIGDTVRVRRTDSEDSVLQFTISADTSDPANGIVSAGSPIAEALIDAEEGEEVEILINCQVKKALVEKILPN</sequence>
<accession>A0A4R6VFY1</accession>
<dbReference type="Gene3D" id="3.40.50.300">
    <property type="entry name" value="P-loop containing nucleotide triphosphate hydrolases"/>
    <property type="match status" value="3"/>
</dbReference>
<dbReference type="FunFam" id="3.40.960.10:FF:000002">
    <property type="entry name" value="DNA helicase related protein"/>
    <property type="match status" value="1"/>
</dbReference>
<feature type="coiled-coil region" evidence="1">
    <location>
        <begin position="1662"/>
        <end position="1693"/>
    </location>
</feature>
<evidence type="ECO:0000259" key="4">
    <source>
        <dbReference type="Pfam" id="PF13087"/>
    </source>
</evidence>
<dbReference type="GO" id="GO:0032784">
    <property type="term" value="P:regulation of DNA-templated transcription elongation"/>
    <property type="evidence" value="ECO:0007669"/>
    <property type="project" value="InterPro"/>
</dbReference>
<dbReference type="InterPro" id="IPR025103">
    <property type="entry name" value="DUF4011"/>
</dbReference>
<dbReference type="InterPro" id="IPR045055">
    <property type="entry name" value="DNA2/NAM7-like"/>
</dbReference>
<evidence type="ECO:0000259" key="5">
    <source>
        <dbReference type="Pfam" id="PF18741"/>
    </source>
</evidence>
<dbReference type="Pfam" id="PF18741">
    <property type="entry name" value="MTES_1575"/>
    <property type="match status" value="1"/>
</dbReference>
<dbReference type="PANTHER" id="PTHR10887:SF495">
    <property type="entry name" value="HELICASE SENATAXIN ISOFORM X1-RELATED"/>
    <property type="match status" value="1"/>
</dbReference>
<dbReference type="InterPro" id="IPR047187">
    <property type="entry name" value="SF1_C_Upf1"/>
</dbReference>
<name>A0A4R6VFY1_9HYPH</name>
<dbReference type="Proteomes" id="UP000295391">
    <property type="component" value="Unassembled WGS sequence"/>
</dbReference>
<organism evidence="6 7">
    <name type="scientific">Maritalea mobilis</name>
    <dbReference type="NCBI Taxonomy" id="483324"/>
    <lineage>
        <taxon>Bacteria</taxon>
        <taxon>Pseudomonadati</taxon>
        <taxon>Pseudomonadota</taxon>
        <taxon>Alphaproteobacteria</taxon>
        <taxon>Hyphomicrobiales</taxon>
        <taxon>Devosiaceae</taxon>
        <taxon>Maritalea</taxon>
    </lineage>
</organism>
<evidence type="ECO:0000313" key="6">
    <source>
        <dbReference type="EMBL" id="TDQ60204.1"/>
    </source>
</evidence>
<dbReference type="InterPro" id="IPR011335">
    <property type="entry name" value="Restrct_endonuc-II-like"/>
</dbReference>
<comment type="caution">
    <text evidence="6">The sequence shown here is derived from an EMBL/GenBank/DDBJ whole genome shotgun (WGS) entry which is preliminary data.</text>
</comment>
<dbReference type="Gene3D" id="3.40.960.10">
    <property type="entry name" value="VSR Endonuclease"/>
    <property type="match status" value="1"/>
</dbReference>
<feature type="domain" description="Restriction endonuclease type II-like" evidence="5">
    <location>
        <begin position="1575"/>
        <end position="1672"/>
    </location>
</feature>
<keyword evidence="7" id="KW-1185">Reference proteome</keyword>
<dbReference type="InterPro" id="IPR049468">
    <property type="entry name" value="Restrct_endonuc-II-like_dom"/>
</dbReference>
<evidence type="ECO:0000259" key="3">
    <source>
        <dbReference type="Pfam" id="PF13086"/>
    </source>
</evidence>
<evidence type="ECO:0000313" key="7">
    <source>
        <dbReference type="Proteomes" id="UP000295391"/>
    </source>
</evidence>
<gene>
    <name evidence="6" type="ORF">ATL17_3417</name>
</gene>
<dbReference type="SUPFAM" id="SSF54534">
    <property type="entry name" value="FKBP-like"/>
    <property type="match status" value="1"/>
</dbReference>